<evidence type="ECO:0000259" key="1">
    <source>
        <dbReference type="SMART" id="SM00849"/>
    </source>
</evidence>
<reference evidence="2 3" key="1">
    <citation type="journal article" date="2014" name="Int. J. Syst. Evol. Microbiol.">
        <title>Complete genome sequence of Corynebacterium casei LMG S-19264T (=DSM 44701T), isolated from a smear-ripened cheese.</title>
        <authorList>
            <consortium name="US DOE Joint Genome Institute (JGI-PGF)"/>
            <person name="Walter F."/>
            <person name="Albersmeier A."/>
            <person name="Kalinowski J."/>
            <person name="Ruckert C."/>
        </authorList>
    </citation>
    <scope>NUCLEOTIDE SEQUENCE [LARGE SCALE GENOMIC DNA]</scope>
    <source>
        <strain evidence="2 3">CGMCC 4.7206</strain>
    </source>
</reference>
<evidence type="ECO:0000313" key="2">
    <source>
        <dbReference type="EMBL" id="GGI79392.1"/>
    </source>
</evidence>
<dbReference type="EMBL" id="BMMT01000004">
    <property type="protein sequence ID" value="GGI79392.1"/>
    <property type="molecule type" value="Genomic_DNA"/>
</dbReference>
<protein>
    <submittedName>
        <fullName evidence="2">MBL fold metallo-hydrolase</fullName>
    </submittedName>
</protein>
<dbReference type="SUPFAM" id="SSF56281">
    <property type="entry name" value="Metallo-hydrolase/oxidoreductase"/>
    <property type="match status" value="1"/>
</dbReference>
<dbReference type="Proteomes" id="UP000597989">
    <property type="component" value="Unassembled WGS sequence"/>
</dbReference>
<dbReference type="AlphaFoldDB" id="A0A917N943"/>
<dbReference type="InterPro" id="IPR001279">
    <property type="entry name" value="Metallo-B-lactamas"/>
</dbReference>
<dbReference type="Pfam" id="PF00753">
    <property type="entry name" value="Lactamase_B"/>
    <property type="match status" value="1"/>
</dbReference>
<sequence>MSWREVGDGVFVRRYGELDLSVGLVVGAESALVIDTRGDRAQGAELAAAVRRVTPLPWQVVITHGHFDHCFGTAAFLPAPVWAHERCPAHLARTAADQREQWVRHYREQGDAATAEALAASSPTVPDHLISDAADLDLGGRTAQLRHLGPGHTDHDVVVVVPDSGAVFAGDLVEQGAPPDFEDAHPQHWPSTLDALLALNPAIVVPGHGDPVEPAFVRTQRTDIAQLAGICRDVTAGRLTTAEALARSPYPPETTRAALRR</sequence>
<feature type="domain" description="Metallo-beta-lactamase" evidence="1">
    <location>
        <begin position="19"/>
        <end position="208"/>
    </location>
</feature>
<organism evidence="2 3">
    <name type="scientific">Saccharopolyspora thermophila</name>
    <dbReference type="NCBI Taxonomy" id="89367"/>
    <lineage>
        <taxon>Bacteria</taxon>
        <taxon>Bacillati</taxon>
        <taxon>Actinomycetota</taxon>
        <taxon>Actinomycetes</taxon>
        <taxon>Pseudonocardiales</taxon>
        <taxon>Pseudonocardiaceae</taxon>
        <taxon>Saccharopolyspora</taxon>
    </lineage>
</organism>
<comment type="caution">
    <text evidence="2">The sequence shown here is derived from an EMBL/GenBank/DDBJ whole genome shotgun (WGS) entry which is preliminary data.</text>
</comment>
<gene>
    <name evidence="2" type="ORF">GCM10011581_15710</name>
</gene>
<dbReference type="PANTHER" id="PTHR42951:SF4">
    <property type="entry name" value="ACYL-COENZYME A THIOESTERASE MBLAC2"/>
    <property type="match status" value="1"/>
</dbReference>
<dbReference type="InterPro" id="IPR036866">
    <property type="entry name" value="RibonucZ/Hydroxyglut_hydro"/>
</dbReference>
<dbReference type="InterPro" id="IPR050855">
    <property type="entry name" value="NDM-1-like"/>
</dbReference>
<dbReference type="RefSeq" id="WP_188986632.1">
    <property type="nucleotide sequence ID" value="NZ_BMMT01000004.1"/>
</dbReference>
<name>A0A917N943_9PSEU</name>
<dbReference type="SMART" id="SM00849">
    <property type="entry name" value="Lactamase_B"/>
    <property type="match status" value="1"/>
</dbReference>
<evidence type="ECO:0000313" key="3">
    <source>
        <dbReference type="Proteomes" id="UP000597989"/>
    </source>
</evidence>
<accession>A0A917N943</accession>
<dbReference type="Gene3D" id="3.60.15.10">
    <property type="entry name" value="Ribonuclease Z/Hydroxyacylglutathione hydrolase-like"/>
    <property type="match status" value="1"/>
</dbReference>
<dbReference type="PANTHER" id="PTHR42951">
    <property type="entry name" value="METALLO-BETA-LACTAMASE DOMAIN-CONTAINING"/>
    <property type="match status" value="1"/>
</dbReference>
<proteinExistence type="predicted"/>
<dbReference type="CDD" id="cd16282">
    <property type="entry name" value="metallo-hydrolase-like_MBL-fold"/>
    <property type="match status" value="1"/>
</dbReference>